<protein>
    <submittedName>
        <fullName evidence="1">GH15687</fullName>
    </submittedName>
</protein>
<organism evidence="2">
    <name type="scientific">Drosophila grimshawi</name>
    <name type="common">Hawaiian fruit fly</name>
    <name type="synonym">Idiomyia grimshawi</name>
    <dbReference type="NCBI Taxonomy" id="7222"/>
    <lineage>
        <taxon>Eukaryota</taxon>
        <taxon>Metazoa</taxon>
        <taxon>Ecdysozoa</taxon>
        <taxon>Arthropoda</taxon>
        <taxon>Hexapoda</taxon>
        <taxon>Insecta</taxon>
        <taxon>Pterygota</taxon>
        <taxon>Neoptera</taxon>
        <taxon>Endopterygota</taxon>
        <taxon>Diptera</taxon>
        <taxon>Brachycera</taxon>
        <taxon>Muscomorpha</taxon>
        <taxon>Ephydroidea</taxon>
        <taxon>Drosophilidae</taxon>
        <taxon>Drosophila</taxon>
        <taxon>Hawaiian Drosophila</taxon>
    </lineage>
</organism>
<dbReference type="InParanoid" id="B4JUJ1"/>
<dbReference type="eggNOG" id="ENOG502RJ7A">
    <property type="taxonomic scope" value="Eukaryota"/>
</dbReference>
<accession>B4JUJ1</accession>
<dbReference type="Proteomes" id="UP000001070">
    <property type="component" value="Unassembled WGS sequence"/>
</dbReference>
<dbReference type="EMBL" id="CH916374">
    <property type="protein sequence ID" value="EDV91161.1"/>
    <property type="molecule type" value="Genomic_DNA"/>
</dbReference>
<dbReference type="OrthoDB" id="7803060at2759"/>
<dbReference type="PhylomeDB" id="B4JUJ1"/>
<keyword evidence="2" id="KW-1185">Reference proteome</keyword>
<sequence>MASAISGYFSAVFYSLRFGINVGPCKLNYEYRESCSQDAAIPPDNCSSGFYMIMVRDCPKYFCFRKLNEICYPGDDTTRCAPGQVCSCNKCMNCSGAICHMELCPNNYPYVYKKRLSNRLLPWIYRGRLQNVSQKIVEPNYDD</sequence>
<evidence type="ECO:0000313" key="2">
    <source>
        <dbReference type="Proteomes" id="UP000001070"/>
    </source>
</evidence>
<evidence type="ECO:0000313" key="1">
    <source>
        <dbReference type="EMBL" id="EDV91161.1"/>
    </source>
</evidence>
<reference evidence="1 2" key="1">
    <citation type="journal article" date="2007" name="Nature">
        <title>Evolution of genes and genomes on the Drosophila phylogeny.</title>
        <authorList>
            <consortium name="Drosophila 12 Genomes Consortium"/>
            <person name="Clark A.G."/>
            <person name="Eisen M.B."/>
            <person name="Smith D.R."/>
            <person name="Bergman C.M."/>
            <person name="Oliver B."/>
            <person name="Markow T.A."/>
            <person name="Kaufman T.C."/>
            <person name="Kellis M."/>
            <person name="Gelbart W."/>
            <person name="Iyer V.N."/>
            <person name="Pollard D.A."/>
            <person name="Sackton T.B."/>
            <person name="Larracuente A.M."/>
            <person name="Singh N.D."/>
            <person name="Abad J.P."/>
            <person name="Abt D.N."/>
            <person name="Adryan B."/>
            <person name="Aguade M."/>
            <person name="Akashi H."/>
            <person name="Anderson W.W."/>
            <person name="Aquadro C.F."/>
            <person name="Ardell D.H."/>
            <person name="Arguello R."/>
            <person name="Artieri C.G."/>
            <person name="Barbash D.A."/>
            <person name="Barker D."/>
            <person name="Barsanti P."/>
            <person name="Batterham P."/>
            <person name="Batzoglou S."/>
            <person name="Begun D."/>
            <person name="Bhutkar A."/>
            <person name="Blanco E."/>
            <person name="Bosak S.A."/>
            <person name="Bradley R.K."/>
            <person name="Brand A.D."/>
            <person name="Brent M.R."/>
            <person name="Brooks A.N."/>
            <person name="Brown R.H."/>
            <person name="Butlin R.K."/>
            <person name="Caggese C."/>
            <person name="Calvi B.R."/>
            <person name="Bernardo de Carvalho A."/>
            <person name="Caspi A."/>
            <person name="Castrezana S."/>
            <person name="Celniker S.E."/>
            <person name="Chang J.L."/>
            <person name="Chapple C."/>
            <person name="Chatterji S."/>
            <person name="Chinwalla A."/>
            <person name="Civetta A."/>
            <person name="Clifton S.W."/>
            <person name="Comeron J.M."/>
            <person name="Costello J.C."/>
            <person name="Coyne J.A."/>
            <person name="Daub J."/>
            <person name="David R.G."/>
            <person name="Delcher A.L."/>
            <person name="Delehaunty K."/>
            <person name="Do C.B."/>
            <person name="Ebling H."/>
            <person name="Edwards K."/>
            <person name="Eickbush T."/>
            <person name="Evans J.D."/>
            <person name="Filipski A."/>
            <person name="Findeiss S."/>
            <person name="Freyhult E."/>
            <person name="Fulton L."/>
            <person name="Fulton R."/>
            <person name="Garcia A.C."/>
            <person name="Gardiner A."/>
            <person name="Garfield D.A."/>
            <person name="Garvin B.E."/>
            <person name="Gibson G."/>
            <person name="Gilbert D."/>
            <person name="Gnerre S."/>
            <person name="Godfrey J."/>
            <person name="Good R."/>
            <person name="Gotea V."/>
            <person name="Gravely B."/>
            <person name="Greenberg A.J."/>
            <person name="Griffiths-Jones S."/>
            <person name="Gross S."/>
            <person name="Guigo R."/>
            <person name="Gustafson E.A."/>
            <person name="Haerty W."/>
            <person name="Hahn M.W."/>
            <person name="Halligan D.L."/>
            <person name="Halpern A.L."/>
            <person name="Halter G.M."/>
            <person name="Han M.V."/>
            <person name="Heger A."/>
            <person name="Hillier L."/>
            <person name="Hinrichs A.S."/>
            <person name="Holmes I."/>
            <person name="Hoskins R.A."/>
            <person name="Hubisz M.J."/>
            <person name="Hultmark D."/>
            <person name="Huntley M.A."/>
            <person name="Jaffe D.B."/>
            <person name="Jagadeeshan S."/>
            <person name="Jeck W.R."/>
            <person name="Johnson J."/>
            <person name="Jones C.D."/>
            <person name="Jordan W.C."/>
            <person name="Karpen G.H."/>
            <person name="Kataoka E."/>
            <person name="Keightley P.D."/>
            <person name="Kheradpour P."/>
            <person name="Kirkness E.F."/>
            <person name="Koerich L.B."/>
            <person name="Kristiansen K."/>
            <person name="Kudrna D."/>
            <person name="Kulathinal R.J."/>
            <person name="Kumar S."/>
            <person name="Kwok R."/>
            <person name="Lander E."/>
            <person name="Langley C.H."/>
            <person name="Lapoint R."/>
            <person name="Lazzaro B.P."/>
            <person name="Lee S.J."/>
            <person name="Levesque L."/>
            <person name="Li R."/>
            <person name="Lin C.F."/>
            <person name="Lin M.F."/>
            <person name="Lindblad-Toh K."/>
            <person name="Llopart A."/>
            <person name="Long M."/>
            <person name="Low L."/>
            <person name="Lozovsky E."/>
            <person name="Lu J."/>
            <person name="Luo M."/>
            <person name="Machado C.A."/>
            <person name="Makalowski W."/>
            <person name="Marzo M."/>
            <person name="Matsuda M."/>
            <person name="Matzkin L."/>
            <person name="McAllister B."/>
            <person name="McBride C.S."/>
            <person name="McKernan B."/>
            <person name="McKernan K."/>
            <person name="Mendez-Lago M."/>
            <person name="Minx P."/>
            <person name="Mollenhauer M.U."/>
            <person name="Montooth K."/>
            <person name="Mount S.M."/>
            <person name="Mu X."/>
            <person name="Myers E."/>
            <person name="Negre B."/>
            <person name="Newfeld S."/>
            <person name="Nielsen R."/>
            <person name="Noor M.A."/>
            <person name="O'Grady P."/>
            <person name="Pachter L."/>
            <person name="Papaceit M."/>
            <person name="Parisi M.J."/>
            <person name="Parisi M."/>
            <person name="Parts L."/>
            <person name="Pedersen J.S."/>
            <person name="Pesole G."/>
            <person name="Phillippy A.M."/>
            <person name="Ponting C.P."/>
            <person name="Pop M."/>
            <person name="Porcelli D."/>
            <person name="Powell J.R."/>
            <person name="Prohaska S."/>
            <person name="Pruitt K."/>
            <person name="Puig M."/>
            <person name="Quesneville H."/>
            <person name="Ram K.R."/>
            <person name="Rand D."/>
            <person name="Rasmussen M.D."/>
            <person name="Reed L.K."/>
            <person name="Reenan R."/>
            <person name="Reily A."/>
            <person name="Remington K.A."/>
            <person name="Rieger T.T."/>
            <person name="Ritchie M.G."/>
            <person name="Robin C."/>
            <person name="Rogers Y.H."/>
            <person name="Rohde C."/>
            <person name="Rozas J."/>
            <person name="Rubenfield M.J."/>
            <person name="Ruiz A."/>
            <person name="Russo S."/>
            <person name="Salzberg S.L."/>
            <person name="Sanchez-Gracia A."/>
            <person name="Saranga D.J."/>
            <person name="Sato H."/>
            <person name="Schaeffer S.W."/>
            <person name="Schatz M.C."/>
            <person name="Schlenke T."/>
            <person name="Schwartz R."/>
            <person name="Segarra C."/>
            <person name="Singh R.S."/>
            <person name="Sirot L."/>
            <person name="Sirota M."/>
            <person name="Sisneros N.B."/>
            <person name="Smith C.D."/>
            <person name="Smith T.F."/>
            <person name="Spieth J."/>
            <person name="Stage D.E."/>
            <person name="Stark A."/>
            <person name="Stephan W."/>
            <person name="Strausberg R.L."/>
            <person name="Strempel S."/>
            <person name="Sturgill D."/>
            <person name="Sutton G."/>
            <person name="Sutton G.G."/>
            <person name="Tao W."/>
            <person name="Teichmann S."/>
            <person name="Tobari Y.N."/>
            <person name="Tomimura Y."/>
            <person name="Tsolas J.M."/>
            <person name="Valente V.L."/>
            <person name="Venter E."/>
            <person name="Venter J.C."/>
            <person name="Vicario S."/>
            <person name="Vieira F.G."/>
            <person name="Vilella A.J."/>
            <person name="Villasante A."/>
            <person name="Walenz B."/>
            <person name="Wang J."/>
            <person name="Wasserman M."/>
            <person name="Watts T."/>
            <person name="Wilson D."/>
            <person name="Wilson R.K."/>
            <person name="Wing R.A."/>
            <person name="Wolfner M.F."/>
            <person name="Wong A."/>
            <person name="Wong G.K."/>
            <person name="Wu C.I."/>
            <person name="Wu G."/>
            <person name="Yamamoto D."/>
            <person name="Yang H.P."/>
            <person name="Yang S.P."/>
            <person name="Yorke J.A."/>
            <person name="Yoshida K."/>
            <person name="Zdobnov E."/>
            <person name="Zhang P."/>
            <person name="Zhang Y."/>
            <person name="Zimin A.V."/>
            <person name="Baldwin J."/>
            <person name="Abdouelleil A."/>
            <person name="Abdulkadir J."/>
            <person name="Abebe A."/>
            <person name="Abera B."/>
            <person name="Abreu J."/>
            <person name="Acer S.C."/>
            <person name="Aftuck L."/>
            <person name="Alexander A."/>
            <person name="An P."/>
            <person name="Anderson E."/>
            <person name="Anderson S."/>
            <person name="Arachi H."/>
            <person name="Azer M."/>
            <person name="Bachantsang P."/>
            <person name="Barry A."/>
            <person name="Bayul T."/>
            <person name="Berlin A."/>
            <person name="Bessette D."/>
            <person name="Bloom T."/>
            <person name="Blye J."/>
            <person name="Boguslavskiy L."/>
            <person name="Bonnet C."/>
            <person name="Boukhgalter B."/>
            <person name="Bourzgui I."/>
            <person name="Brown A."/>
            <person name="Cahill P."/>
            <person name="Channer S."/>
            <person name="Cheshatsang Y."/>
            <person name="Chuda L."/>
            <person name="Citroen M."/>
            <person name="Collymore A."/>
            <person name="Cooke P."/>
            <person name="Costello M."/>
            <person name="D'Aco K."/>
            <person name="Daza R."/>
            <person name="De Haan G."/>
            <person name="DeGray S."/>
            <person name="DeMaso C."/>
            <person name="Dhargay N."/>
            <person name="Dooley K."/>
            <person name="Dooley E."/>
            <person name="Doricent M."/>
            <person name="Dorje P."/>
            <person name="Dorjee K."/>
            <person name="Dupes A."/>
            <person name="Elong R."/>
            <person name="Falk J."/>
            <person name="Farina A."/>
            <person name="Faro S."/>
            <person name="Ferguson D."/>
            <person name="Fisher S."/>
            <person name="Foley C.D."/>
            <person name="Franke A."/>
            <person name="Friedrich D."/>
            <person name="Gadbois L."/>
            <person name="Gearin G."/>
            <person name="Gearin C.R."/>
            <person name="Giannoukos G."/>
            <person name="Goode T."/>
            <person name="Graham J."/>
            <person name="Grandbois E."/>
            <person name="Grewal S."/>
            <person name="Gyaltsen K."/>
            <person name="Hafez N."/>
            <person name="Hagos B."/>
            <person name="Hall J."/>
            <person name="Henson C."/>
            <person name="Hollinger A."/>
            <person name="Honan T."/>
            <person name="Huard M.D."/>
            <person name="Hughes L."/>
            <person name="Hurhula B."/>
            <person name="Husby M.E."/>
            <person name="Kamat A."/>
            <person name="Kanga B."/>
            <person name="Kashin S."/>
            <person name="Khazanovich D."/>
            <person name="Kisner P."/>
            <person name="Lance K."/>
            <person name="Lara M."/>
            <person name="Lee W."/>
            <person name="Lennon N."/>
            <person name="Letendre F."/>
            <person name="LeVine R."/>
            <person name="Lipovsky A."/>
            <person name="Liu X."/>
            <person name="Liu J."/>
            <person name="Liu S."/>
            <person name="Lokyitsang T."/>
            <person name="Lokyitsang Y."/>
            <person name="Lubonja R."/>
            <person name="Lui A."/>
            <person name="MacDonald P."/>
            <person name="Magnisalis V."/>
            <person name="Maru K."/>
            <person name="Matthews C."/>
            <person name="McCusker W."/>
            <person name="McDonough S."/>
            <person name="Mehta T."/>
            <person name="Meldrim J."/>
            <person name="Meneus L."/>
            <person name="Mihai O."/>
            <person name="Mihalev A."/>
            <person name="Mihova T."/>
            <person name="Mittelman R."/>
            <person name="Mlenga V."/>
            <person name="Montmayeur A."/>
            <person name="Mulrain L."/>
            <person name="Navidi A."/>
            <person name="Naylor J."/>
            <person name="Negash T."/>
            <person name="Nguyen T."/>
            <person name="Nguyen N."/>
            <person name="Nicol R."/>
            <person name="Norbu C."/>
            <person name="Norbu N."/>
            <person name="Novod N."/>
            <person name="O'Neill B."/>
            <person name="Osman S."/>
            <person name="Markiewicz E."/>
            <person name="Oyono O.L."/>
            <person name="Patti C."/>
            <person name="Phunkhang P."/>
            <person name="Pierre F."/>
            <person name="Priest M."/>
            <person name="Raghuraman S."/>
            <person name="Rege F."/>
            <person name="Reyes R."/>
            <person name="Rise C."/>
            <person name="Rogov P."/>
            <person name="Ross K."/>
            <person name="Ryan E."/>
            <person name="Settipalli S."/>
            <person name="Shea T."/>
            <person name="Sherpa N."/>
            <person name="Shi L."/>
            <person name="Shih D."/>
            <person name="Sparrow T."/>
            <person name="Spaulding J."/>
            <person name="Stalker J."/>
            <person name="Stange-Thomann N."/>
            <person name="Stavropoulos S."/>
            <person name="Stone C."/>
            <person name="Strader C."/>
            <person name="Tesfaye S."/>
            <person name="Thomson T."/>
            <person name="Thoulutsang Y."/>
            <person name="Thoulutsang D."/>
            <person name="Topham K."/>
            <person name="Topping I."/>
            <person name="Tsamla T."/>
            <person name="Vassiliev H."/>
            <person name="Vo A."/>
            <person name="Wangchuk T."/>
            <person name="Wangdi T."/>
            <person name="Weiand M."/>
            <person name="Wilkinson J."/>
            <person name="Wilson A."/>
            <person name="Yadav S."/>
            <person name="Young G."/>
            <person name="Yu Q."/>
            <person name="Zembek L."/>
            <person name="Zhong D."/>
            <person name="Zimmer A."/>
            <person name="Zwirko Z."/>
            <person name="Jaffe D.B."/>
            <person name="Alvarez P."/>
            <person name="Brockman W."/>
            <person name="Butler J."/>
            <person name="Chin C."/>
            <person name="Gnerre S."/>
            <person name="Grabherr M."/>
            <person name="Kleber M."/>
            <person name="Mauceli E."/>
            <person name="MacCallum I."/>
        </authorList>
    </citation>
    <scope>NUCLEOTIDE SEQUENCE [LARGE SCALE GENOMIC DNA]</scope>
    <source>
        <strain evidence="2">Tucson 15287-2541.00</strain>
    </source>
</reference>
<dbReference type="HOGENOM" id="CLU_1760696_0_0_1"/>
<name>B4JUJ1_DROGR</name>
<dbReference type="AlphaFoldDB" id="B4JUJ1"/>
<gene>
    <name evidence="1" type="primary">Dgri\GH15687</name>
    <name evidence="1" type="ORF">Dgri_GH15687</name>
</gene>
<proteinExistence type="predicted"/>